<sequence length="861" mass="98853">MHISDKIKKSYSFFYYRANQDKQLGTRNPSLKLTINEIALDREKKLPSPTKLDQSRISDPNDRFATVACIQTTSRLWVLKIEDTNGGLYFDMVPKLDLAKYEVNLIELVLKSTLQQCGKNIITDFIDDKVLEEHLHYVTSDLEKILGQFNSAIQARKLIVMNETGMSSGKWHKFNRHLKSLIMEGMVSIERKGIETKRIRDFTGFMVTSNQDALLKIDIGDSRVVCFDVSSRCRGNKAYFKRLGKVLDYPDASGVVMRYLLSYDLSDFEPQEIPCGVKIASPSRTLLYQKYLEWCGKNSEKPFSNNITGKKFSDIAKLCKSNLDDIEEFSDTLQDDIPTNKGSQNETTDIPIFNMPETVLEGPTIYQNIIPFQPKKNTPPPNTSKDKKASNQNDLTQALFDYVAEDTHALVALTSGTSETFKRPEPVIDEPETYPDVFVTITEKDIRLSHEYRDRMMSDADVIDFAKEDGIDVNEIFYMSRRERLISEEIYLRNFENAGKSRTYVYDDEEWQKGISILQKNGHLWYNQISYILPNNNMAGIATRYVTENDLNNEMSIEELRRHVSVLGILLMDKTKRDQARRHFKKGYNFSEKQVFALIPKQTAGRKKEGAVSNTPDTTQEVEPEEGTVNVCQISPKETIRNLAEHITCSANKIQKENRLLRENEGIYYPDHFSLELVKERLDSYVVSNIPDKQALADVMIMLCIRPGEIKDLHIFNENVTGYGKNQDQQDIPQVFKSLEKNEKWAKQLLIWIQEAISSEQLRDPGKPGVLWFNTFLKKDEFLPEISKPLLPSSLRKLGAVFAVVSHGSKNLLEAMTITSEALRHSADNHVSPAKNYTIVNYRPHRIPYDQAKVFEFFDKN</sequence>
<proteinExistence type="predicted"/>
<reference evidence="3" key="1">
    <citation type="submission" date="2019-10" db="EMBL/GenBank/DDBJ databases">
        <title>Conservation and host-specific expression of non-tandemly repeated heterogenous ribosome RNA gene in arbuscular mycorrhizal fungi.</title>
        <authorList>
            <person name="Maeda T."/>
            <person name="Kobayashi Y."/>
            <person name="Nakagawa T."/>
            <person name="Ezawa T."/>
            <person name="Yamaguchi K."/>
            <person name="Bino T."/>
            <person name="Nishimoto Y."/>
            <person name="Shigenobu S."/>
            <person name="Kawaguchi M."/>
        </authorList>
    </citation>
    <scope>NUCLEOTIDE SEQUENCE</scope>
    <source>
        <strain evidence="3">HR1</strain>
    </source>
</reference>
<dbReference type="Pfam" id="PF19263">
    <property type="entry name" value="DUF5906"/>
    <property type="match status" value="1"/>
</dbReference>
<gene>
    <name evidence="3" type="ORF">RCL2_000781400</name>
</gene>
<dbReference type="AlphaFoldDB" id="A0A8H3QGZ0"/>
<evidence type="ECO:0000256" key="1">
    <source>
        <dbReference type="SAM" id="MobiDB-lite"/>
    </source>
</evidence>
<organism evidence="3 4">
    <name type="scientific">Rhizophagus clarus</name>
    <dbReference type="NCBI Taxonomy" id="94130"/>
    <lineage>
        <taxon>Eukaryota</taxon>
        <taxon>Fungi</taxon>
        <taxon>Fungi incertae sedis</taxon>
        <taxon>Mucoromycota</taxon>
        <taxon>Glomeromycotina</taxon>
        <taxon>Glomeromycetes</taxon>
        <taxon>Glomerales</taxon>
        <taxon>Glomeraceae</taxon>
        <taxon>Rhizophagus</taxon>
    </lineage>
</organism>
<dbReference type="Proteomes" id="UP000615446">
    <property type="component" value="Unassembled WGS sequence"/>
</dbReference>
<name>A0A8H3QGZ0_9GLOM</name>
<feature type="domain" description="NrS-1 polymerase-like helicase" evidence="2">
    <location>
        <begin position="110"/>
        <end position="218"/>
    </location>
</feature>
<evidence type="ECO:0000313" key="4">
    <source>
        <dbReference type="Proteomes" id="UP000615446"/>
    </source>
</evidence>
<feature type="region of interest" description="Disordered" evidence="1">
    <location>
        <begin position="370"/>
        <end position="391"/>
    </location>
</feature>
<accession>A0A8H3QGZ0</accession>
<dbReference type="EMBL" id="BLAL01000050">
    <property type="protein sequence ID" value="GES80540.1"/>
    <property type="molecule type" value="Genomic_DNA"/>
</dbReference>
<evidence type="ECO:0000259" key="2">
    <source>
        <dbReference type="Pfam" id="PF19263"/>
    </source>
</evidence>
<protein>
    <recommendedName>
        <fullName evidence="2">NrS-1 polymerase-like helicase domain-containing protein</fullName>
    </recommendedName>
</protein>
<comment type="caution">
    <text evidence="3">The sequence shown here is derived from an EMBL/GenBank/DDBJ whole genome shotgun (WGS) entry which is preliminary data.</text>
</comment>
<evidence type="ECO:0000313" key="3">
    <source>
        <dbReference type="EMBL" id="GES80540.1"/>
    </source>
</evidence>
<feature type="region of interest" description="Disordered" evidence="1">
    <location>
        <begin position="606"/>
        <end position="627"/>
    </location>
</feature>
<dbReference type="InterPro" id="IPR045455">
    <property type="entry name" value="NrS-1_pol-like_helicase"/>
</dbReference>